<evidence type="ECO:0000259" key="3">
    <source>
        <dbReference type="Pfam" id="PF25954"/>
    </source>
</evidence>
<keyword evidence="2" id="KW-0175">Coiled coil</keyword>
<reference evidence="4 5" key="2">
    <citation type="journal article" date="2017" name="Int. J. Syst. Evol. Microbiol.">
        <title>Adaptation of Surface-Associated Bacteria to the Open Ocean: A Genomically Distinct Subpopulation of Phaeobacter gallaeciensis Colonizes Pacific Mesozooplankton.</title>
        <authorList>
            <person name="Freese H.M."/>
            <person name="Methner A."/>
            <person name="Overmann J."/>
        </authorList>
    </citation>
    <scope>NUCLEOTIDE SEQUENCE [LARGE SCALE GENOMIC DNA]</scope>
    <source>
        <strain evidence="4 5">P66</strain>
    </source>
</reference>
<protein>
    <submittedName>
        <fullName evidence="4">Efflux transporter, RND family, MFP subunit</fullName>
    </submittedName>
</protein>
<dbReference type="InterPro" id="IPR058792">
    <property type="entry name" value="Beta-barrel_RND_2"/>
</dbReference>
<dbReference type="Proteomes" id="UP000236536">
    <property type="component" value="Chromosome"/>
</dbReference>
<evidence type="ECO:0000313" key="5">
    <source>
        <dbReference type="Proteomes" id="UP000236536"/>
    </source>
</evidence>
<dbReference type="Gene3D" id="1.10.287.470">
    <property type="entry name" value="Helix hairpin bin"/>
    <property type="match status" value="1"/>
</dbReference>
<sequence>MRVIPLMTAAVVTASLYYAVIERDALLAFARGEQVSDETASSDVSEPTHASATTAAAAAAENVASQAAGADKADNSGVRVVALRSTARGIDSAVVLRGQTQAIRQVEVRSETTSTVLSEPLRKGAQVKAGDLLCKLDPGTRPSTLLEAKARLSEAKIRVPEARARLDEARARLKEAQINLTAAAKLSEGGFASETRLASSQAAERSAVAGVATAETGLETTSAGIEAASAQVAAAEKELARLDILAPFDGLLESDTAELGSLMQPGSLCATVIQLETIKLVGYVPETEVNRVTIGAGARAELANGRNVEGKVTFISRSADPTTRTFEVEITVPNPDLAIRDGQTADIVISAEGSKAHYLPQSALTLNNDGQLGVRVVEDDMTVGFYPIQLLRDEASGVWLGGLPEQADVIVVGQDFVVAGVSVAPTYKEVSQ</sequence>
<dbReference type="SUPFAM" id="SSF111369">
    <property type="entry name" value="HlyD-like secretion proteins"/>
    <property type="match status" value="2"/>
</dbReference>
<dbReference type="NCBIfam" id="TIGR01730">
    <property type="entry name" value="RND_mfp"/>
    <property type="match status" value="1"/>
</dbReference>
<dbReference type="PANTHER" id="PTHR30469:SF29">
    <property type="entry name" value="BLR2860 PROTEIN"/>
    <property type="match status" value="1"/>
</dbReference>
<dbReference type="RefSeq" id="WP_102874121.1">
    <property type="nucleotide sequence ID" value="NZ_CP010599.1"/>
</dbReference>
<gene>
    <name evidence="4" type="ORF">PhaeoP66_01450</name>
</gene>
<dbReference type="Gene3D" id="2.40.50.100">
    <property type="match status" value="1"/>
</dbReference>
<proteinExistence type="inferred from homology"/>
<organism evidence="4 5">
    <name type="scientific">Phaeobacter inhibens</name>
    <dbReference type="NCBI Taxonomy" id="221822"/>
    <lineage>
        <taxon>Bacteria</taxon>
        <taxon>Pseudomonadati</taxon>
        <taxon>Pseudomonadota</taxon>
        <taxon>Alphaproteobacteria</taxon>
        <taxon>Rhodobacterales</taxon>
        <taxon>Roseobacteraceae</taxon>
        <taxon>Phaeobacter</taxon>
    </lineage>
</organism>
<evidence type="ECO:0000313" key="4">
    <source>
        <dbReference type="EMBL" id="AUQ94237.1"/>
    </source>
</evidence>
<keyword evidence="5" id="KW-1185">Reference proteome</keyword>
<accession>A0ABN5GNA9</accession>
<feature type="domain" description="CusB-like beta-barrel" evidence="3">
    <location>
        <begin position="283"/>
        <end position="352"/>
    </location>
</feature>
<dbReference type="InterPro" id="IPR006143">
    <property type="entry name" value="RND_pump_MFP"/>
</dbReference>
<reference evidence="4 5" key="1">
    <citation type="journal article" date="2017" name="Genome Biol. Evol.">
        <title>Trajectories and Drivers of Genome Evolution in Surface-Associated Marine Phaeobacter.</title>
        <authorList>
            <person name="Freese H.M."/>
            <person name="Sikorski J."/>
            <person name="Bunk B."/>
            <person name="Scheuner C."/>
            <person name="Meier-Kolthoff J.P."/>
            <person name="Sproer C."/>
            <person name="Gram L."/>
            <person name="Overmann J."/>
        </authorList>
    </citation>
    <scope>NUCLEOTIDE SEQUENCE [LARGE SCALE GENOMIC DNA]</scope>
    <source>
        <strain evidence="4 5">P66</strain>
    </source>
</reference>
<dbReference type="Pfam" id="PF25954">
    <property type="entry name" value="Beta-barrel_RND_2"/>
    <property type="match status" value="1"/>
</dbReference>
<dbReference type="EMBL" id="CP010705">
    <property type="protein sequence ID" value="AUQ94237.1"/>
    <property type="molecule type" value="Genomic_DNA"/>
</dbReference>
<dbReference type="Gene3D" id="2.40.30.170">
    <property type="match status" value="1"/>
</dbReference>
<name>A0ABN5GNA9_9RHOB</name>
<dbReference type="PANTHER" id="PTHR30469">
    <property type="entry name" value="MULTIDRUG RESISTANCE PROTEIN MDTA"/>
    <property type="match status" value="1"/>
</dbReference>
<evidence type="ECO:0000256" key="1">
    <source>
        <dbReference type="ARBA" id="ARBA00009477"/>
    </source>
</evidence>
<evidence type="ECO:0000256" key="2">
    <source>
        <dbReference type="SAM" id="Coils"/>
    </source>
</evidence>
<feature type="coiled-coil region" evidence="2">
    <location>
        <begin position="218"/>
        <end position="245"/>
    </location>
</feature>
<feature type="coiled-coil region" evidence="2">
    <location>
        <begin position="145"/>
        <end position="186"/>
    </location>
</feature>
<dbReference type="Gene3D" id="2.40.420.20">
    <property type="match status" value="1"/>
</dbReference>
<comment type="similarity">
    <text evidence="1">Belongs to the membrane fusion protein (MFP) (TC 8.A.1) family.</text>
</comment>